<comment type="caution">
    <text evidence="3">The sequence shown here is derived from an EMBL/GenBank/DDBJ whole genome shotgun (WGS) entry which is preliminary data.</text>
</comment>
<feature type="non-terminal residue" evidence="3">
    <location>
        <position position="550"/>
    </location>
</feature>
<evidence type="ECO:0000256" key="2">
    <source>
        <dbReference type="SAM" id="MobiDB-lite"/>
    </source>
</evidence>
<proteinExistence type="predicted"/>
<feature type="region of interest" description="Disordered" evidence="2">
    <location>
        <begin position="454"/>
        <end position="473"/>
    </location>
</feature>
<protein>
    <submittedName>
        <fullName evidence="3">AF17 protein</fullName>
    </submittedName>
</protein>
<feature type="compositionally biased region" description="Low complexity" evidence="2">
    <location>
        <begin position="256"/>
        <end position="270"/>
    </location>
</feature>
<evidence type="ECO:0000313" key="4">
    <source>
        <dbReference type="Proteomes" id="UP000561178"/>
    </source>
</evidence>
<feature type="compositionally biased region" description="Polar residues" evidence="2">
    <location>
        <begin position="522"/>
        <end position="534"/>
    </location>
</feature>
<accession>A0A7K9WNZ2</accession>
<feature type="region of interest" description="Disordered" evidence="2">
    <location>
        <begin position="245"/>
        <end position="289"/>
    </location>
</feature>
<feature type="region of interest" description="Disordered" evidence="2">
    <location>
        <begin position="517"/>
        <end position="550"/>
    </location>
</feature>
<dbReference type="Proteomes" id="UP000561178">
    <property type="component" value="Unassembled WGS sequence"/>
</dbReference>
<feature type="compositionally biased region" description="Low complexity" evidence="2">
    <location>
        <begin position="356"/>
        <end position="365"/>
    </location>
</feature>
<feature type="non-terminal residue" evidence="3">
    <location>
        <position position="1"/>
    </location>
</feature>
<gene>
    <name evidence="3" type="primary">Mllt6</name>
    <name evidence="3" type="ORF">RHIDAH_R07254</name>
</gene>
<reference evidence="3 4" key="1">
    <citation type="submission" date="2019-09" db="EMBL/GenBank/DDBJ databases">
        <title>Bird 10,000 Genomes (B10K) Project - Family phase.</title>
        <authorList>
            <person name="Zhang G."/>
        </authorList>
    </citation>
    <scope>NUCLEOTIDE SEQUENCE [LARGE SCALE GENOMIC DNA]</scope>
    <source>
        <strain evidence="3">B10K-DU-001-49</strain>
        <tissue evidence="3">Muscle</tissue>
    </source>
</reference>
<feature type="coiled-coil region" evidence="1">
    <location>
        <begin position="160"/>
        <end position="194"/>
    </location>
</feature>
<feature type="region of interest" description="Disordered" evidence="2">
    <location>
        <begin position="342"/>
        <end position="365"/>
    </location>
</feature>
<keyword evidence="4" id="KW-1185">Reference proteome</keyword>
<sequence>SAGIYTSNKDPIPLGAALRAVCSTPLPSGLLPHQSSASGLPQLSRSPFASSIPASSSSSGSTTQVFSLAGSTFSLPSSHIFGSPLTSGLSLNPLLSQPESSRAEPDLEDCGFGCRGTSPQESLSSIPPIFSFSSFFPPIFSLSSFPPSHHFCPPSLPPAVVEMLKALHSLQKENQRLQEQIMTLTAKKERLQLLNVQLSVPFPVVTSSNGPGSQAQYILPANVCTSDSLSVSKSPPCKNSFGIENSLSTSSEDPHSGCPSRSSSSLSFHSTPPPLPMLQPSPASLPLPGAQQVNGLARVAGGGLAGGSGAGHSLSAVPMVDGLLGSLAGAAQQMPLNGILGSLNGAQPAQPPPSALPQASGPPALQLSTSLSSIPSLSPLTEQQRHVLHQHEQQLQQLQQLLTSQPLNPEQQALVFQMMQQIQQKRELQRLQMSGSSQLSMSSLLAATSAPLHSSPSALMTSAPPAAPGSSSLLASLSPQQLMAPQATQLVAPQATPPLSAAGSLLGSGSAMAPVLGAQPNPFLSLQADGSTAKGTPLGDKGAPLAQDKG</sequence>
<keyword evidence="1" id="KW-0175">Coiled coil</keyword>
<feature type="region of interest" description="Disordered" evidence="2">
    <location>
        <begin position="92"/>
        <end position="114"/>
    </location>
</feature>
<organism evidence="3 4">
    <name type="scientific">Rhipidura dahli</name>
    <dbReference type="NCBI Taxonomy" id="667186"/>
    <lineage>
        <taxon>Eukaryota</taxon>
        <taxon>Metazoa</taxon>
        <taxon>Chordata</taxon>
        <taxon>Craniata</taxon>
        <taxon>Vertebrata</taxon>
        <taxon>Euteleostomi</taxon>
        <taxon>Archelosauria</taxon>
        <taxon>Archosauria</taxon>
        <taxon>Dinosauria</taxon>
        <taxon>Saurischia</taxon>
        <taxon>Theropoda</taxon>
        <taxon>Coelurosauria</taxon>
        <taxon>Aves</taxon>
        <taxon>Neognathae</taxon>
        <taxon>Neoaves</taxon>
        <taxon>Telluraves</taxon>
        <taxon>Australaves</taxon>
        <taxon>Passeriformes</taxon>
        <taxon>Rhipiduridae</taxon>
        <taxon>Rhipidura</taxon>
    </lineage>
</organism>
<name>A0A7K9WNZ2_9PASS</name>
<evidence type="ECO:0000256" key="1">
    <source>
        <dbReference type="SAM" id="Coils"/>
    </source>
</evidence>
<dbReference type="AlphaFoldDB" id="A0A7K9WNZ2"/>
<dbReference type="EMBL" id="VXAC01007305">
    <property type="protein sequence ID" value="NXI86712.1"/>
    <property type="molecule type" value="Genomic_DNA"/>
</dbReference>
<evidence type="ECO:0000313" key="3">
    <source>
        <dbReference type="EMBL" id="NXI86712.1"/>
    </source>
</evidence>
<feature type="compositionally biased region" description="Pro residues" evidence="2">
    <location>
        <begin position="271"/>
        <end position="285"/>
    </location>
</feature>